<name>A0A4R6KJ19_9ACTN</name>
<comment type="caution">
    <text evidence="2">The sequence shown here is derived from an EMBL/GenBank/DDBJ whole genome shotgun (WGS) entry which is preliminary data.</text>
</comment>
<reference evidence="2 3" key="1">
    <citation type="submission" date="2019-03" db="EMBL/GenBank/DDBJ databases">
        <title>Genomic Encyclopedia of Type Strains, Phase III (KMG-III): the genomes of soil and plant-associated and newly described type strains.</title>
        <authorList>
            <person name="Whitman W."/>
        </authorList>
    </citation>
    <scope>NUCLEOTIDE SEQUENCE [LARGE SCALE GENOMIC DNA]</scope>
    <source>
        <strain evidence="2 3">VKM Ac-2527</strain>
    </source>
</reference>
<gene>
    <name evidence="2" type="ORF">EV643_10324</name>
</gene>
<proteinExistence type="predicted"/>
<dbReference type="OrthoDB" id="5116982at2"/>
<dbReference type="Pfam" id="PF10615">
    <property type="entry name" value="DUF2470"/>
    <property type="match status" value="1"/>
</dbReference>
<accession>A0A4R6KJ19</accession>
<dbReference type="AlphaFoldDB" id="A0A4R6KJ19"/>
<evidence type="ECO:0000313" key="3">
    <source>
        <dbReference type="Proteomes" id="UP000295388"/>
    </source>
</evidence>
<dbReference type="EMBL" id="SNWQ01000003">
    <property type="protein sequence ID" value="TDO51287.1"/>
    <property type="molecule type" value="Genomic_DNA"/>
</dbReference>
<dbReference type="InterPro" id="IPR019595">
    <property type="entry name" value="DUF2470"/>
</dbReference>
<keyword evidence="3" id="KW-1185">Reference proteome</keyword>
<sequence length="96" mass="10676">MTDPFTPDIVAAVLRHMNEDHAEHSLEIVRVLGARPDATSVRLTTVTPTGATFEATVPDADPVEVVIPWSTEITERPQFRTEFAHMYQRASAQPPH</sequence>
<dbReference type="Proteomes" id="UP000295388">
    <property type="component" value="Unassembled WGS sequence"/>
</dbReference>
<dbReference type="Gene3D" id="3.20.180.10">
    <property type="entry name" value="PNP-oxidase-like"/>
    <property type="match status" value="1"/>
</dbReference>
<evidence type="ECO:0000259" key="1">
    <source>
        <dbReference type="Pfam" id="PF10615"/>
    </source>
</evidence>
<dbReference type="RefSeq" id="WP_133799258.1">
    <property type="nucleotide sequence ID" value="NZ_SNWQ01000003.1"/>
</dbReference>
<dbReference type="InterPro" id="IPR037119">
    <property type="entry name" value="Haem_oxidase_HugZ-like_sf"/>
</dbReference>
<protein>
    <submittedName>
        <fullName evidence="2">Uncharacterized protein DUF2470</fullName>
    </submittedName>
</protein>
<feature type="domain" description="DUF2470" evidence="1">
    <location>
        <begin position="12"/>
        <end position="86"/>
    </location>
</feature>
<evidence type="ECO:0000313" key="2">
    <source>
        <dbReference type="EMBL" id="TDO51287.1"/>
    </source>
</evidence>
<organism evidence="2 3">
    <name type="scientific">Kribbella caucasensis</name>
    <dbReference type="NCBI Taxonomy" id="2512215"/>
    <lineage>
        <taxon>Bacteria</taxon>
        <taxon>Bacillati</taxon>
        <taxon>Actinomycetota</taxon>
        <taxon>Actinomycetes</taxon>
        <taxon>Propionibacteriales</taxon>
        <taxon>Kribbellaceae</taxon>
        <taxon>Kribbella</taxon>
    </lineage>
</organism>